<name>A0A1X9PUW1_9RHOD</name>
<evidence type="ECO:0000256" key="9">
    <source>
        <dbReference type="ARBA" id="ARBA00025834"/>
    </source>
</evidence>
<gene>
    <name evidence="10 11" type="primary">petL</name>
</gene>
<evidence type="ECO:0000256" key="5">
    <source>
        <dbReference type="ARBA" id="ARBA00022989"/>
    </source>
</evidence>
<dbReference type="AlphaFoldDB" id="A0A1X9PUW1"/>
<geneLocation type="chloroplast" evidence="11"/>
<keyword evidence="5 10" id="KW-1133">Transmembrane helix</keyword>
<protein>
    <recommendedName>
        <fullName evidence="10">Cytochrome b6-f complex subunit 6</fullName>
    </recommendedName>
    <alternativeName>
        <fullName evidence="10">Cytochrome b6-f complex subunit PetL</fullName>
    </alternativeName>
    <alternativeName>
        <fullName evidence="10">Cytochrome b6-f complex subunit VI</fullName>
    </alternativeName>
</protein>
<dbReference type="HAMAP" id="MF_00433">
    <property type="entry name" value="Cytb6_f_PetL"/>
    <property type="match status" value="1"/>
</dbReference>
<keyword evidence="2 10" id="KW-0813">Transport</keyword>
<comment type="subcellular location">
    <subcellularLocation>
        <location evidence="1">Membrane</location>
        <topology evidence="1">Single-pass membrane protein</topology>
    </subcellularLocation>
    <subcellularLocation>
        <location evidence="10">Plastid</location>
        <location evidence="10">Chloroplast thylakoid membrane</location>
        <topology evidence="10">Single-pass membrane protein</topology>
    </subcellularLocation>
</comment>
<keyword evidence="11" id="KW-0150">Chloroplast</keyword>
<dbReference type="GO" id="GO:0009512">
    <property type="term" value="C:cytochrome b6f complex"/>
    <property type="evidence" value="ECO:0007669"/>
    <property type="project" value="InterPro"/>
</dbReference>
<evidence type="ECO:0000256" key="7">
    <source>
        <dbReference type="ARBA" id="ARBA00023136"/>
    </source>
</evidence>
<dbReference type="GO" id="GO:0015979">
    <property type="term" value="P:photosynthesis"/>
    <property type="evidence" value="ECO:0007669"/>
    <property type="project" value="UniProtKB-KW"/>
</dbReference>
<comment type="similarity">
    <text evidence="10">Belongs to the PetL family.</text>
</comment>
<evidence type="ECO:0000256" key="8">
    <source>
        <dbReference type="ARBA" id="ARBA00025197"/>
    </source>
</evidence>
<evidence type="ECO:0000256" key="3">
    <source>
        <dbReference type="ARBA" id="ARBA00022692"/>
    </source>
</evidence>
<evidence type="ECO:0000256" key="4">
    <source>
        <dbReference type="ARBA" id="ARBA00022982"/>
    </source>
</evidence>
<evidence type="ECO:0000256" key="10">
    <source>
        <dbReference type="HAMAP-Rule" id="MF_00433"/>
    </source>
</evidence>
<evidence type="ECO:0000256" key="2">
    <source>
        <dbReference type="ARBA" id="ARBA00022448"/>
    </source>
</evidence>
<keyword evidence="4 10" id="KW-0249">Electron transport</keyword>
<keyword evidence="3 10" id="KW-0812">Transmembrane</keyword>
<dbReference type="GO" id="GO:0009055">
    <property type="term" value="F:electron transfer activity"/>
    <property type="evidence" value="ECO:0007669"/>
    <property type="project" value="InterPro"/>
</dbReference>
<dbReference type="GeneID" id="32891325"/>
<keyword evidence="10" id="KW-0602">Photosynthesis</keyword>
<dbReference type="RefSeq" id="YP_009369815.1">
    <property type="nucleotide sequence ID" value="NC_034776.1"/>
</dbReference>
<dbReference type="EMBL" id="KY709208">
    <property type="protein sequence ID" value="ARO90503.1"/>
    <property type="molecule type" value="Genomic_DNA"/>
</dbReference>
<organism evidence="11">
    <name type="scientific">Boldia erythrosiphon</name>
    <dbReference type="NCBI Taxonomy" id="74908"/>
    <lineage>
        <taxon>Eukaryota</taxon>
        <taxon>Rhodophyta</taxon>
        <taxon>Compsopogonophyceae</taxon>
        <taxon>Compsopogonales</taxon>
        <taxon>Boldiaceae</taxon>
        <taxon>Boldia</taxon>
    </lineage>
</organism>
<reference evidence="11" key="1">
    <citation type="submission" date="2017-03" db="EMBL/GenBank/DDBJ databases">
        <title>The new red algal subphylum Proteorhodophytina comprises the largest and most divergent plastid genomes known.</title>
        <authorList>
            <person name="Munoz-Gomez S.A."/>
            <person name="Mejia-Franco F.G."/>
            <person name="Durnin K."/>
            <person name="Morgan C."/>
            <person name="Grisdale C.J."/>
            <person name="Archibald J.M."/>
            <person name="Slamovits C.H."/>
        </authorList>
    </citation>
    <scope>NUCLEOTIDE SEQUENCE</scope>
    <source>
        <strain evidence="11">UTEX LB2858</strain>
    </source>
</reference>
<dbReference type="GO" id="GO:0009535">
    <property type="term" value="C:chloroplast thylakoid membrane"/>
    <property type="evidence" value="ECO:0007669"/>
    <property type="project" value="UniProtKB-SubCell"/>
</dbReference>
<keyword evidence="11" id="KW-0934">Plastid</keyword>
<keyword evidence="7 10" id="KW-0472">Membrane</keyword>
<accession>A0A1X9PUW1</accession>
<feature type="transmembrane region" description="Helical" evidence="10">
    <location>
        <begin position="6"/>
        <end position="25"/>
    </location>
</feature>
<proteinExistence type="inferred from homology"/>
<sequence>MSIFISYIIFMSIFFGLSTCVFVVLKSIRLI</sequence>
<evidence type="ECO:0000313" key="11">
    <source>
        <dbReference type="EMBL" id="ARO90503.1"/>
    </source>
</evidence>
<evidence type="ECO:0000256" key="1">
    <source>
        <dbReference type="ARBA" id="ARBA00004167"/>
    </source>
</evidence>
<keyword evidence="6 10" id="KW-0793">Thylakoid</keyword>
<dbReference type="InterPro" id="IPR007802">
    <property type="entry name" value="Cyt_b6/f_cplx_su6"/>
</dbReference>
<evidence type="ECO:0000256" key="6">
    <source>
        <dbReference type="ARBA" id="ARBA00023078"/>
    </source>
</evidence>
<comment type="function">
    <text evidence="8 10">Component of the cytochrome b6-f complex, which mediates electron transfer between photosystem II (PSII) and photosystem I (PSI), cyclic electron flow around PSI, and state transitions. PetL is important for photoautotrophic growth as well as for electron transfer efficiency and stability of the cytochrome b6-f complex.</text>
</comment>
<comment type="subunit">
    <text evidence="9 10">The 4 large subunits of the cytochrome b6-f complex are cytochrome b6, subunit IV (17 kDa polypeptide, PetD), cytochrome f and the Rieske protein, while the 4 small subunits are PetG, PetL, PetM and PetN. The complex functions as a dimer.</text>
</comment>